<reference evidence="1 2" key="1">
    <citation type="submission" date="2020-08" db="EMBL/GenBank/DDBJ databases">
        <title>Genomic Encyclopedia of Type Strains, Phase III (KMG-III): the genomes of soil and plant-associated and newly described type strains.</title>
        <authorList>
            <person name="Whitman W."/>
        </authorList>
    </citation>
    <scope>NUCLEOTIDE SEQUENCE [LARGE SCALE GENOMIC DNA]</scope>
    <source>
        <strain evidence="1 2">CECT 3273</strain>
    </source>
</reference>
<comment type="caution">
    <text evidence="1">The sequence shown here is derived from an EMBL/GenBank/DDBJ whole genome shotgun (WGS) entry which is preliminary data.</text>
</comment>
<evidence type="ECO:0000313" key="2">
    <source>
        <dbReference type="Proteomes" id="UP000579523"/>
    </source>
</evidence>
<accession>A0A7W7V9E5</accession>
<organism evidence="1 2">
    <name type="scientific">Streptomyces griseomycini</name>
    <dbReference type="NCBI Taxonomy" id="66895"/>
    <lineage>
        <taxon>Bacteria</taxon>
        <taxon>Bacillati</taxon>
        <taxon>Actinomycetota</taxon>
        <taxon>Actinomycetes</taxon>
        <taxon>Kitasatosporales</taxon>
        <taxon>Streptomycetaceae</taxon>
        <taxon>Streptomyces</taxon>
    </lineage>
</organism>
<sequence length="131" mass="13843">MTASPHPPRPDHRAAAALCALLGSPEDLRQPGVREAAERARDLLRSGADADELASCYRALDTALRRNGDARGLVSESRGGTAPGITAHIKVAVCPGPTPCPRIERARDLLPAPYCAVNGTRMRKGRLGSAR</sequence>
<dbReference type="Proteomes" id="UP000579523">
    <property type="component" value="Unassembled WGS sequence"/>
</dbReference>
<dbReference type="EMBL" id="JACHJI010000012">
    <property type="protein sequence ID" value="MBB4901737.1"/>
    <property type="molecule type" value="Genomic_DNA"/>
</dbReference>
<gene>
    <name evidence="1" type="ORF">FHS37_005828</name>
</gene>
<dbReference type="RefSeq" id="WP_184826506.1">
    <property type="nucleotide sequence ID" value="NZ_BMTI01000022.1"/>
</dbReference>
<keyword evidence="2" id="KW-1185">Reference proteome</keyword>
<dbReference type="AlphaFoldDB" id="A0A7W7V9E5"/>
<name>A0A7W7V9E5_9ACTN</name>
<proteinExistence type="predicted"/>
<protein>
    <submittedName>
        <fullName evidence="1">Uncharacterized protein</fullName>
    </submittedName>
</protein>
<evidence type="ECO:0000313" key="1">
    <source>
        <dbReference type="EMBL" id="MBB4901737.1"/>
    </source>
</evidence>